<gene>
    <name evidence="1" type="ORF">EUU23_12395</name>
</gene>
<dbReference type="AlphaFoldDB" id="A0A6I4M2I4"/>
<dbReference type="Proteomes" id="UP000471147">
    <property type="component" value="Unassembled WGS sequence"/>
</dbReference>
<dbReference type="EMBL" id="SDWJ01000002">
    <property type="protein sequence ID" value="MVZ98494.1"/>
    <property type="molecule type" value="Genomic_DNA"/>
</dbReference>
<sequence>MSVYYFDIENQSMAPTKIAIFAKTAGRASIISGRLMHSIHNYEPSYSGAGLALFEQSGDPQQLLDAVAHATIEGLGGYTLKGGWTILDVPHPA</sequence>
<proteinExistence type="predicted"/>
<comment type="caution">
    <text evidence="1">The sequence shown here is derived from an EMBL/GenBank/DDBJ whole genome shotgun (WGS) entry which is preliminary data.</text>
</comment>
<evidence type="ECO:0000313" key="1">
    <source>
        <dbReference type="EMBL" id="MVZ98494.1"/>
    </source>
</evidence>
<name>A0A6I4M2I4_9SPHN</name>
<keyword evidence="2" id="KW-1185">Reference proteome</keyword>
<organism evidence="1 2">
    <name type="scientific">Sphingorhabdus profundilacus</name>
    <dbReference type="NCBI Taxonomy" id="2509718"/>
    <lineage>
        <taxon>Bacteria</taxon>
        <taxon>Pseudomonadati</taxon>
        <taxon>Pseudomonadota</taxon>
        <taxon>Alphaproteobacteria</taxon>
        <taxon>Sphingomonadales</taxon>
        <taxon>Sphingomonadaceae</taxon>
        <taxon>Sphingorhabdus</taxon>
    </lineage>
</organism>
<reference evidence="1 2" key="1">
    <citation type="submission" date="2019-01" db="EMBL/GenBank/DDBJ databases">
        <title>Sphingorhabdus lacus sp.nov., isolated from an oligotrophic freshwater lake.</title>
        <authorList>
            <person name="Park M."/>
        </authorList>
    </citation>
    <scope>NUCLEOTIDE SEQUENCE [LARGE SCALE GENOMIC DNA]</scope>
    <source>
        <strain evidence="1 2">IMCC26285</strain>
    </source>
</reference>
<evidence type="ECO:0000313" key="2">
    <source>
        <dbReference type="Proteomes" id="UP000471147"/>
    </source>
</evidence>
<accession>A0A6I4M2I4</accession>
<protein>
    <submittedName>
        <fullName evidence="1">Uncharacterized protein</fullName>
    </submittedName>
</protein>